<evidence type="ECO:0000256" key="3">
    <source>
        <dbReference type="ARBA" id="ARBA00007880"/>
    </source>
</evidence>
<dbReference type="Pfam" id="PF01168">
    <property type="entry name" value="Ala_racemase_N"/>
    <property type="match status" value="1"/>
</dbReference>
<feature type="binding site" evidence="7 9">
    <location>
        <position position="288"/>
    </location>
    <ligand>
        <name>substrate</name>
    </ligand>
</feature>
<dbReference type="InterPro" id="IPR020622">
    <property type="entry name" value="Ala_racemase_pyridoxalP-BS"/>
</dbReference>
<evidence type="ECO:0000256" key="7">
    <source>
        <dbReference type="HAMAP-Rule" id="MF_01201"/>
    </source>
</evidence>
<evidence type="ECO:0000256" key="2">
    <source>
        <dbReference type="ARBA" id="ARBA00001933"/>
    </source>
</evidence>
<dbReference type="EC" id="5.1.1.1" evidence="4 7"/>
<protein>
    <recommendedName>
        <fullName evidence="4 7">Alanine racemase</fullName>
        <ecNumber evidence="4 7">5.1.1.1</ecNumber>
    </recommendedName>
</protein>
<dbReference type="CDD" id="cd00430">
    <property type="entry name" value="PLPDE_III_AR"/>
    <property type="match status" value="1"/>
</dbReference>
<evidence type="ECO:0000256" key="9">
    <source>
        <dbReference type="PIRSR" id="PIRSR600821-52"/>
    </source>
</evidence>
<proteinExistence type="inferred from homology"/>
<dbReference type="GO" id="GO:0005829">
    <property type="term" value="C:cytosol"/>
    <property type="evidence" value="ECO:0007669"/>
    <property type="project" value="TreeGrafter"/>
</dbReference>
<keyword evidence="12" id="KW-1185">Reference proteome</keyword>
<comment type="caution">
    <text evidence="11">The sequence shown here is derived from an EMBL/GenBank/DDBJ whole genome shotgun (WGS) entry which is preliminary data.</text>
</comment>
<dbReference type="UniPathway" id="UPA00042">
    <property type="reaction ID" value="UER00497"/>
</dbReference>
<dbReference type="PRINTS" id="PR00992">
    <property type="entry name" value="ALARACEMASE"/>
</dbReference>
<dbReference type="GO" id="GO:0008784">
    <property type="term" value="F:alanine racemase activity"/>
    <property type="evidence" value="ECO:0007669"/>
    <property type="project" value="UniProtKB-UniRule"/>
</dbReference>
<dbReference type="InterPro" id="IPR011079">
    <property type="entry name" value="Ala_racemase_C"/>
</dbReference>
<dbReference type="Proteomes" id="UP000566324">
    <property type="component" value="Unassembled WGS sequence"/>
</dbReference>
<evidence type="ECO:0000256" key="4">
    <source>
        <dbReference type="ARBA" id="ARBA00013089"/>
    </source>
</evidence>
<gene>
    <name evidence="11" type="ORF">GGQ98_001397</name>
</gene>
<name>A0A7W7B0H2_9SPHN</name>
<feature type="binding site" evidence="7 9">
    <location>
        <position position="130"/>
    </location>
    <ligand>
        <name>substrate</name>
    </ligand>
</feature>
<comment type="cofactor">
    <cofactor evidence="2 7 8">
        <name>pyridoxal 5'-phosphate</name>
        <dbReference type="ChEBI" id="CHEBI:597326"/>
    </cofactor>
</comment>
<evidence type="ECO:0000313" key="12">
    <source>
        <dbReference type="Proteomes" id="UP000566324"/>
    </source>
</evidence>
<dbReference type="SUPFAM" id="SSF50621">
    <property type="entry name" value="Alanine racemase C-terminal domain-like"/>
    <property type="match status" value="1"/>
</dbReference>
<feature type="active site" description="Proton acceptor; specific for L-alanine" evidence="7">
    <location>
        <position position="240"/>
    </location>
</feature>
<sequence length="340" mass="36333">MIPPAPLRLRIDLDALAANWRQLRALAGVDAGAAVKADGYGLGAKAVVERLYAEGCRTFYVSNWQEAAALAGHPPDLRVLVLHGIDAADLPAALSIDAEPVLISPEQVALWRAHGAGRRCDIMVDTGMNRLGFGWRGFCTEMFAGMDVNTVHTHLACADEPEHALNALQRDRFAQVVAALGVRGAIANTAGICLGRDYAFGHVRPGIGIYGGVAGMRQVVFPEARVIQCRDLPAGDASGYGATWTATRDSRLAVLNLGYADGYLRGFSDRGEAIVGGKRARVVGRVSMDMIIIDITDTPPVAPGEHVEIVYDLAEAAHLSGLSEYELLTGLGARYERIYT</sequence>
<comment type="similarity">
    <text evidence="3 7">Belongs to the alanine racemase family.</text>
</comment>
<dbReference type="GO" id="GO:0030632">
    <property type="term" value="P:D-alanine biosynthetic process"/>
    <property type="evidence" value="ECO:0007669"/>
    <property type="project" value="UniProtKB-UniRule"/>
</dbReference>
<dbReference type="PANTHER" id="PTHR30511:SF0">
    <property type="entry name" value="ALANINE RACEMASE, CATABOLIC-RELATED"/>
    <property type="match status" value="1"/>
</dbReference>
<evidence type="ECO:0000256" key="8">
    <source>
        <dbReference type="PIRSR" id="PIRSR600821-50"/>
    </source>
</evidence>
<evidence type="ECO:0000313" key="11">
    <source>
        <dbReference type="EMBL" id="MBB4631781.1"/>
    </source>
</evidence>
<evidence type="ECO:0000259" key="10">
    <source>
        <dbReference type="SMART" id="SM01005"/>
    </source>
</evidence>
<comment type="pathway">
    <text evidence="7">Amino-acid biosynthesis; D-alanine biosynthesis; D-alanine from L-alanine: step 1/1.</text>
</comment>
<dbReference type="PROSITE" id="PS00395">
    <property type="entry name" value="ALANINE_RACEMASE"/>
    <property type="match status" value="1"/>
</dbReference>
<dbReference type="InterPro" id="IPR009006">
    <property type="entry name" value="Ala_racemase/Decarboxylase_C"/>
</dbReference>
<dbReference type="InterPro" id="IPR000821">
    <property type="entry name" value="Ala_racemase"/>
</dbReference>
<accession>A0A7W7B0H2</accession>
<dbReference type="GO" id="GO:0030170">
    <property type="term" value="F:pyridoxal phosphate binding"/>
    <property type="evidence" value="ECO:0007669"/>
    <property type="project" value="UniProtKB-UniRule"/>
</dbReference>
<organism evidence="11 12">
    <name type="scientific">Sphingosinicella soli</name>
    <dbReference type="NCBI Taxonomy" id="333708"/>
    <lineage>
        <taxon>Bacteria</taxon>
        <taxon>Pseudomonadati</taxon>
        <taxon>Pseudomonadota</taxon>
        <taxon>Alphaproteobacteria</taxon>
        <taxon>Sphingomonadales</taxon>
        <taxon>Sphingosinicellaceae</taxon>
        <taxon>Sphingosinicella</taxon>
    </lineage>
</organism>
<feature type="modified residue" description="N6-(pyridoxal phosphate)lysine" evidence="7 8">
    <location>
        <position position="36"/>
    </location>
</feature>
<dbReference type="SMART" id="SM01005">
    <property type="entry name" value="Ala_racemase_C"/>
    <property type="match status" value="1"/>
</dbReference>
<dbReference type="Pfam" id="PF00842">
    <property type="entry name" value="Ala_racemase_C"/>
    <property type="match status" value="1"/>
</dbReference>
<dbReference type="RefSeq" id="WP_184067084.1">
    <property type="nucleotide sequence ID" value="NZ_JACHNZ010000013.1"/>
</dbReference>
<dbReference type="PANTHER" id="PTHR30511">
    <property type="entry name" value="ALANINE RACEMASE"/>
    <property type="match status" value="1"/>
</dbReference>
<dbReference type="EMBL" id="JACHNZ010000013">
    <property type="protein sequence ID" value="MBB4631781.1"/>
    <property type="molecule type" value="Genomic_DNA"/>
</dbReference>
<evidence type="ECO:0000256" key="6">
    <source>
        <dbReference type="ARBA" id="ARBA00023235"/>
    </source>
</evidence>
<feature type="active site" description="Proton acceptor; specific for D-alanine" evidence="7">
    <location>
        <position position="36"/>
    </location>
</feature>
<keyword evidence="5 7" id="KW-0663">Pyridoxal phosphate</keyword>
<reference evidence="11 12" key="1">
    <citation type="submission" date="2020-08" db="EMBL/GenBank/DDBJ databases">
        <title>Genomic Encyclopedia of Type Strains, Phase IV (KMG-IV): sequencing the most valuable type-strain genomes for metagenomic binning, comparative biology and taxonomic classification.</title>
        <authorList>
            <person name="Goeker M."/>
        </authorList>
    </citation>
    <scope>NUCLEOTIDE SEQUENCE [LARGE SCALE GENOMIC DNA]</scope>
    <source>
        <strain evidence="11 12">DSM 17328</strain>
    </source>
</reference>
<dbReference type="Gene3D" id="3.20.20.10">
    <property type="entry name" value="Alanine racemase"/>
    <property type="match status" value="1"/>
</dbReference>
<feature type="domain" description="Alanine racemase C-terminal" evidence="10">
    <location>
        <begin position="219"/>
        <end position="340"/>
    </location>
</feature>
<keyword evidence="6 7" id="KW-0413">Isomerase</keyword>
<dbReference type="InterPro" id="IPR001608">
    <property type="entry name" value="Ala_racemase_N"/>
</dbReference>
<dbReference type="Gene3D" id="2.40.37.10">
    <property type="entry name" value="Lyase, Ornithine Decarboxylase, Chain A, domain 1"/>
    <property type="match status" value="1"/>
</dbReference>
<dbReference type="NCBIfam" id="TIGR00492">
    <property type="entry name" value="alr"/>
    <property type="match status" value="1"/>
</dbReference>
<evidence type="ECO:0000256" key="1">
    <source>
        <dbReference type="ARBA" id="ARBA00000316"/>
    </source>
</evidence>
<dbReference type="SUPFAM" id="SSF51419">
    <property type="entry name" value="PLP-binding barrel"/>
    <property type="match status" value="1"/>
</dbReference>
<evidence type="ECO:0000256" key="5">
    <source>
        <dbReference type="ARBA" id="ARBA00022898"/>
    </source>
</evidence>
<dbReference type="InterPro" id="IPR029066">
    <property type="entry name" value="PLP-binding_barrel"/>
</dbReference>
<dbReference type="HAMAP" id="MF_01201">
    <property type="entry name" value="Ala_racemase"/>
    <property type="match status" value="1"/>
</dbReference>
<comment type="function">
    <text evidence="7">Catalyzes the interconversion of L-alanine and D-alanine. May also act on other amino acids.</text>
</comment>
<dbReference type="AlphaFoldDB" id="A0A7W7B0H2"/>
<comment type="catalytic activity">
    <reaction evidence="1 7">
        <text>L-alanine = D-alanine</text>
        <dbReference type="Rhea" id="RHEA:20249"/>
        <dbReference type="ChEBI" id="CHEBI:57416"/>
        <dbReference type="ChEBI" id="CHEBI:57972"/>
        <dbReference type="EC" id="5.1.1.1"/>
    </reaction>
</comment>